<name>A0AAU3HP39_9ACTN</name>
<organism evidence="1">
    <name type="scientific">Streptomyces sp. NBC_01393</name>
    <dbReference type="NCBI Taxonomy" id="2903851"/>
    <lineage>
        <taxon>Bacteria</taxon>
        <taxon>Bacillati</taxon>
        <taxon>Actinomycetota</taxon>
        <taxon>Actinomycetes</taxon>
        <taxon>Kitasatosporales</taxon>
        <taxon>Streptomycetaceae</taxon>
        <taxon>Streptomyces</taxon>
    </lineage>
</organism>
<accession>A0AAU3HP39</accession>
<reference evidence="1" key="1">
    <citation type="submission" date="2022-10" db="EMBL/GenBank/DDBJ databases">
        <title>The complete genomes of actinobacterial strains from the NBC collection.</title>
        <authorList>
            <person name="Joergensen T.S."/>
            <person name="Alvarez Arevalo M."/>
            <person name="Sterndorff E.B."/>
            <person name="Faurdal D."/>
            <person name="Vuksanovic O."/>
            <person name="Mourched A.-S."/>
            <person name="Charusanti P."/>
            <person name="Shaw S."/>
            <person name="Blin K."/>
            <person name="Weber T."/>
        </authorList>
    </citation>
    <scope>NUCLEOTIDE SEQUENCE</scope>
    <source>
        <strain evidence="1">NBC_01393</strain>
    </source>
</reference>
<sequence>MRTEAPIVLTRVDTDTPARTRRLRSALTDPIAAVRAGAALALLEQEQK</sequence>
<proteinExistence type="predicted"/>
<dbReference type="EMBL" id="CP109546">
    <property type="protein sequence ID" value="WTZ07138.1"/>
    <property type="molecule type" value="Genomic_DNA"/>
</dbReference>
<dbReference type="AlphaFoldDB" id="A0AAU3HP39"/>
<evidence type="ECO:0000313" key="1">
    <source>
        <dbReference type="EMBL" id="WTZ07138.1"/>
    </source>
</evidence>
<gene>
    <name evidence="1" type="ORF">OG699_03495</name>
</gene>
<protein>
    <submittedName>
        <fullName evidence="1">Uncharacterized protein</fullName>
    </submittedName>
</protein>